<proteinExistence type="predicted"/>
<evidence type="ECO:0000256" key="2">
    <source>
        <dbReference type="SAM" id="SignalP"/>
    </source>
</evidence>
<gene>
    <name evidence="3" type="ORF">RM544_00215</name>
</gene>
<feature type="signal peptide" evidence="2">
    <location>
        <begin position="1"/>
        <end position="25"/>
    </location>
</feature>
<evidence type="ECO:0000256" key="1">
    <source>
        <dbReference type="SAM" id="Coils"/>
    </source>
</evidence>
<keyword evidence="1" id="KW-0175">Coiled coil</keyword>
<sequence>MYQYRTKHRGRKVAAAILFSCLMLASCVSTELNSQLGTEVVGKGSQIEFTWDADHPFAQQYARQNIVLVAEYLELDQSGRSKPVRQVLSRSNNQFAEIRKKVFSLPPQLRSIPASSNVCLYLQMNRQAIPLRNAGKFDTARFKYAEWSQLVATSTGRRLLSQDIATAERNLAIAERNLETSLNQQNQSIDDFNQQLASENLAQAITIYDASDCKNITVAATEQSKPFDVLEIEQHLPTALNVCAARAFNSVRFAEAIAKQEIPSVRLLPSIIKLNKTNLDALIERLDSQRKQQLQIFTQSFLRFVQNTNSNFKPEIGSRNDLLPVSAYTYQRQDAVLRSLSASQVANEAQLTLGVEVVSNELEEFKSCVVEGQQQLKTKYEAWQKRLASSPNRIDAKTQFIVQKCESMFTDNQQRLRQFKQQEEAADETLTKLQARFDQLGLAPNLPTQSAALNEQVCSLSSSP</sequence>
<evidence type="ECO:0000313" key="3">
    <source>
        <dbReference type="EMBL" id="MDT0580955.1"/>
    </source>
</evidence>
<evidence type="ECO:0000313" key="4">
    <source>
        <dbReference type="Proteomes" id="UP001249020"/>
    </source>
</evidence>
<feature type="coiled-coil region" evidence="1">
    <location>
        <begin position="157"/>
        <end position="195"/>
    </location>
</feature>
<protein>
    <submittedName>
        <fullName evidence="3">Uncharacterized protein</fullName>
    </submittedName>
</protein>
<reference evidence="3 4" key="1">
    <citation type="submission" date="2023-09" db="EMBL/GenBank/DDBJ databases">
        <authorList>
            <person name="Rey-Velasco X."/>
        </authorList>
    </citation>
    <scope>NUCLEOTIDE SEQUENCE [LARGE SCALE GENOMIC DNA]</scope>
    <source>
        <strain evidence="3 4">W409</strain>
    </source>
</reference>
<feature type="chain" id="PRO_5043947969" evidence="2">
    <location>
        <begin position="26"/>
        <end position="464"/>
    </location>
</feature>
<dbReference type="AlphaFoldDB" id="A0AAW8QWD9"/>
<keyword evidence="2" id="KW-0732">Signal</keyword>
<dbReference type="RefSeq" id="WP_311359771.1">
    <property type="nucleotide sequence ID" value="NZ_JAVRIE010000001.1"/>
</dbReference>
<accession>A0AAW8QWD9</accession>
<dbReference type="PROSITE" id="PS51257">
    <property type="entry name" value="PROKAR_LIPOPROTEIN"/>
    <property type="match status" value="1"/>
</dbReference>
<keyword evidence="4" id="KW-1185">Reference proteome</keyword>
<dbReference type="Proteomes" id="UP001249020">
    <property type="component" value="Unassembled WGS sequence"/>
</dbReference>
<comment type="caution">
    <text evidence="3">The sequence shown here is derived from an EMBL/GenBank/DDBJ whole genome shotgun (WGS) entry which is preliminary data.</text>
</comment>
<name>A0AAW8QWD9_9ALTE</name>
<dbReference type="EMBL" id="JAVRIE010000001">
    <property type="protein sequence ID" value="MDT0580955.1"/>
    <property type="molecule type" value="Genomic_DNA"/>
</dbReference>
<organism evidence="3 4">
    <name type="scientific">Brumicola blandensis</name>
    <dbReference type="NCBI Taxonomy" id="3075611"/>
    <lineage>
        <taxon>Bacteria</taxon>
        <taxon>Pseudomonadati</taxon>
        <taxon>Pseudomonadota</taxon>
        <taxon>Gammaproteobacteria</taxon>
        <taxon>Alteromonadales</taxon>
        <taxon>Alteromonadaceae</taxon>
        <taxon>Brumicola</taxon>
    </lineage>
</organism>